<organism evidence="3 4">
    <name type="scientific">Halalkalibacter kiskunsagensis</name>
    <dbReference type="NCBI Taxonomy" id="1548599"/>
    <lineage>
        <taxon>Bacteria</taxon>
        <taxon>Bacillati</taxon>
        <taxon>Bacillota</taxon>
        <taxon>Bacilli</taxon>
        <taxon>Bacillales</taxon>
        <taxon>Bacillaceae</taxon>
        <taxon>Halalkalibacter</taxon>
    </lineage>
</organism>
<evidence type="ECO:0000256" key="1">
    <source>
        <dbReference type="SAM" id="SignalP"/>
    </source>
</evidence>
<keyword evidence="1" id="KW-0732">Signal</keyword>
<accession>A0ABV6KAE4</accession>
<gene>
    <name evidence="3" type="ORF">ACFFHM_04885</name>
</gene>
<protein>
    <submittedName>
        <fullName evidence="3">ABC transporter substrate-binding protein</fullName>
    </submittedName>
</protein>
<evidence type="ECO:0000313" key="3">
    <source>
        <dbReference type="EMBL" id="MFC0469885.1"/>
    </source>
</evidence>
<sequence length="351" mass="39350">MLKKWMKKPTFLVSLTLLFALTACGEEAVEEVTTEDIEVETADESEVVESENVAAGELFEMKQITSWFPQVENAGQYYAAMEGFYEEAGLDMTTEPGGPQVSSISIVSSGSAQIGMAQADQVLYAINEGIPLVAFFANFQTTPQGIMFHEDQPIESFNDLANGYEIYTAAGAGYWEYLVSQYDIEQDQNRVYTGDSSTFVSNDMAASQMYVTSEPFYLQEQGVPTGHLLIADSGYSPYGDVLFTTEAFMEEHPEMIQAYVNAITNGWEAFKEDPEKVYEYIIELEPEKTVEQMNYATEQMEELVFGGDAVEHGVGYMTEDRWETLIEQLYELELIDSLIPATDVFTTEFLN</sequence>
<dbReference type="PANTHER" id="PTHR31528">
    <property type="entry name" value="4-AMINO-5-HYDROXYMETHYL-2-METHYLPYRIMIDINE PHOSPHATE SYNTHASE THI11-RELATED"/>
    <property type="match status" value="1"/>
</dbReference>
<dbReference type="EMBL" id="JBHLUX010000015">
    <property type="protein sequence ID" value="MFC0469885.1"/>
    <property type="molecule type" value="Genomic_DNA"/>
</dbReference>
<evidence type="ECO:0000313" key="4">
    <source>
        <dbReference type="Proteomes" id="UP001589838"/>
    </source>
</evidence>
<proteinExistence type="predicted"/>
<comment type="caution">
    <text evidence="3">The sequence shown here is derived from an EMBL/GenBank/DDBJ whole genome shotgun (WGS) entry which is preliminary data.</text>
</comment>
<name>A0ABV6KAE4_9BACI</name>
<reference evidence="3 4" key="1">
    <citation type="submission" date="2024-09" db="EMBL/GenBank/DDBJ databases">
        <authorList>
            <person name="Sun Q."/>
            <person name="Mori K."/>
        </authorList>
    </citation>
    <scope>NUCLEOTIDE SEQUENCE [LARGE SCALE GENOMIC DNA]</scope>
    <source>
        <strain evidence="3 4">NCAIM B.02610</strain>
    </source>
</reference>
<dbReference type="InterPro" id="IPR027939">
    <property type="entry name" value="NMT1/THI5"/>
</dbReference>
<dbReference type="PANTHER" id="PTHR31528:SF3">
    <property type="entry name" value="THIAMINE BIOSYNTHESIS PROTEIN HI_0357-RELATED"/>
    <property type="match status" value="1"/>
</dbReference>
<feature type="chain" id="PRO_5046751613" evidence="1">
    <location>
        <begin position="29"/>
        <end position="351"/>
    </location>
</feature>
<dbReference type="Proteomes" id="UP001589838">
    <property type="component" value="Unassembled WGS sequence"/>
</dbReference>
<dbReference type="Gene3D" id="3.40.190.10">
    <property type="entry name" value="Periplasmic binding protein-like II"/>
    <property type="match status" value="2"/>
</dbReference>
<keyword evidence="4" id="KW-1185">Reference proteome</keyword>
<feature type="signal peptide" evidence="1">
    <location>
        <begin position="1"/>
        <end position="28"/>
    </location>
</feature>
<evidence type="ECO:0000259" key="2">
    <source>
        <dbReference type="Pfam" id="PF09084"/>
    </source>
</evidence>
<dbReference type="InterPro" id="IPR015168">
    <property type="entry name" value="SsuA/THI5"/>
</dbReference>
<dbReference type="Pfam" id="PF09084">
    <property type="entry name" value="NMT1"/>
    <property type="match status" value="1"/>
</dbReference>
<feature type="domain" description="SsuA/THI5-like" evidence="2">
    <location>
        <begin position="73"/>
        <end position="276"/>
    </location>
</feature>
<dbReference type="SUPFAM" id="SSF53850">
    <property type="entry name" value="Periplasmic binding protein-like II"/>
    <property type="match status" value="1"/>
</dbReference>
<dbReference type="RefSeq" id="WP_335963508.1">
    <property type="nucleotide sequence ID" value="NZ_JAXBLX010000053.1"/>
</dbReference>
<dbReference type="PROSITE" id="PS51257">
    <property type="entry name" value="PROKAR_LIPOPROTEIN"/>
    <property type="match status" value="1"/>
</dbReference>